<dbReference type="InterPro" id="IPR032781">
    <property type="entry name" value="ABC_tran_Xtn"/>
</dbReference>
<dbReference type="NCBIfam" id="NF000355">
    <property type="entry name" value="ribo_prot_ABC_F"/>
    <property type="match status" value="1"/>
</dbReference>
<dbReference type="PANTHER" id="PTHR42855">
    <property type="entry name" value="ABC TRANSPORTER ATP-BINDING SUBUNIT"/>
    <property type="match status" value="1"/>
</dbReference>
<dbReference type="SUPFAM" id="SSF52540">
    <property type="entry name" value="P-loop containing nucleoside triphosphate hydrolases"/>
    <property type="match status" value="2"/>
</dbReference>
<dbReference type="SMART" id="SM00382">
    <property type="entry name" value="AAA"/>
    <property type="match status" value="2"/>
</dbReference>
<dbReference type="OrthoDB" id="9760950at2"/>
<dbReference type="GO" id="GO:0005524">
    <property type="term" value="F:ATP binding"/>
    <property type="evidence" value="ECO:0007669"/>
    <property type="project" value="UniProtKB-KW"/>
</dbReference>
<accession>W4QA29</accession>
<dbReference type="InterPro" id="IPR027417">
    <property type="entry name" value="P-loop_NTPase"/>
</dbReference>
<dbReference type="GO" id="GO:0016887">
    <property type="term" value="F:ATP hydrolysis activity"/>
    <property type="evidence" value="ECO:0007669"/>
    <property type="project" value="InterPro"/>
</dbReference>
<evidence type="ECO:0000259" key="4">
    <source>
        <dbReference type="PROSITE" id="PS50893"/>
    </source>
</evidence>
<dbReference type="InterPro" id="IPR017871">
    <property type="entry name" value="ABC_transporter-like_CS"/>
</dbReference>
<evidence type="ECO:0000256" key="2">
    <source>
        <dbReference type="ARBA" id="ARBA00022840"/>
    </source>
</evidence>
<keyword evidence="1" id="KW-0547">Nucleotide-binding</keyword>
<keyword evidence="6" id="KW-1185">Reference proteome</keyword>
<dbReference type="NCBIfam" id="NF000170">
    <property type="entry name" value="ABCF_Vga_all"/>
    <property type="match status" value="1"/>
</dbReference>
<dbReference type="Gene3D" id="3.40.50.300">
    <property type="entry name" value="P-loop containing nucleotide triphosphate hydrolases"/>
    <property type="match status" value="3"/>
</dbReference>
<dbReference type="InterPro" id="IPR003439">
    <property type="entry name" value="ABC_transporter-like_ATP-bd"/>
</dbReference>
<feature type="domain" description="ABC transporter" evidence="4">
    <location>
        <begin position="272"/>
        <end position="480"/>
    </location>
</feature>
<dbReference type="Pfam" id="PF00005">
    <property type="entry name" value="ABC_tran"/>
    <property type="match status" value="2"/>
</dbReference>
<feature type="coiled-coil region" evidence="3">
    <location>
        <begin position="171"/>
        <end position="247"/>
    </location>
</feature>
<dbReference type="STRING" id="1236971.JCM9152_202"/>
<name>W4QA29_9BACI</name>
<dbReference type="AlphaFoldDB" id="W4QA29"/>
<protein>
    <submittedName>
        <fullName evidence="5">ABC transporter ATP-binding protein</fullName>
    </submittedName>
</protein>
<evidence type="ECO:0000313" key="5">
    <source>
        <dbReference type="EMBL" id="GAE28865.1"/>
    </source>
</evidence>
<comment type="caution">
    <text evidence="5">The sequence shown here is derived from an EMBL/GenBank/DDBJ whole genome shotgun (WGS) entry which is preliminary data.</text>
</comment>
<sequence length="519" mass="58922">MLLLEGHQIVIEVQGNTLLKVGKLAIHQQDRIGLIGKNGSGKSTLLHILAHKQMPTKGTVNSDVTTFLLPQLKDMVDGKSGGEMTQTYIQQAIQEAPTILLADEPTTHLDREHIEWLEQKLRNWAGAFVIVSHDRAFLDQLCTTIWEIEDTTLNMYNGNYSSYIEQKEHHKSHHYEEYDKYMKEKNKLERAIAAKEKRAAKATKKPKNVSPSEAKITGAKPYFAKKQKKLQQTAKALKTRLEKIEEIEKPKDVTELKMEIPNQEAFHGRMIIRVEQLEGQINNRPLWSKQSFFVYGGEKVAIIGKNGSGKTTLLNQLISPNKEVSISPAVIVGYLSQHLSLLQTKQSILMNVKETSKQSETLIRTVLARLHFPGQDVHKPVHVLSGGERVKVALAKLFVSHCNTLILDEPTTFLDIEAVKALEALLQEYEGTVLFVSHDRQFIQSVATKVIEINQKQLHVFAGTYEEYQAHKERPVQNSDDRKLIIETRITEILSLLSINPSEQLEEEFQQLLAEKKKL</sequence>
<evidence type="ECO:0000313" key="6">
    <source>
        <dbReference type="Proteomes" id="UP000018895"/>
    </source>
</evidence>
<dbReference type="InterPro" id="IPR003593">
    <property type="entry name" value="AAA+_ATPase"/>
</dbReference>
<keyword evidence="3" id="KW-0175">Coiled coil</keyword>
<proteinExistence type="predicted"/>
<dbReference type="PROSITE" id="PS50893">
    <property type="entry name" value="ABC_TRANSPORTER_2"/>
    <property type="match status" value="1"/>
</dbReference>
<dbReference type="PROSITE" id="PS00211">
    <property type="entry name" value="ABC_TRANSPORTER_1"/>
    <property type="match status" value="1"/>
</dbReference>
<reference evidence="5" key="1">
    <citation type="journal article" date="2014" name="Genome Announc.">
        <title>Draft Genome Sequences of Three Alkaliphilic Bacillus Strains, Bacillus wakoensis JCM 9140T, Bacillus akibai JCM 9157T, and Bacillus hemicellulosilyticus JCM 9152T.</title>
        <authorList>
            <person name="Yuki M."/>
            <person name="Oshima K."/>
            <person name="Suda W."/>
            <person name="Oshida Y."/>
            <person name="Kitamura K."/>
            <person name="Iida T."/>
            <person name="Hattori M."/>
            <person name="Ohkuma M."/>
        </authorList>
    </citation>
    <scope>NUCLEOTIDE SEQUENCE [LARGE SCALE GENOMIC DNA]</scope>
    <source>
        <strain evidence="5">JCM 9152</strain>
    </source>
</reference>
<keyword evidence="2 5" id="KW-0067">ATP-binding</keyword>
<dbReference type="Pfam" id="PF12848">
    <property type="entry name" value="ABC_tran_Xtn"/>
    <property type="match status" value="1"/>
</dbReference>
<gene>
    <name evidence="5" type="ORF">JCM9152_202</name>
</gene>
<evidence type="ECO:0000256" key="3">
    <source>
        <dbReference type="SAM" id="Coils"/>
    </source>
</evidence>
<dbReference type="InterPro" id="IPR051309">
    <property type="entry name" value="ABCF_ATPase"/>
</dbReference>
<dbReference type="PANTHER" id="PTHR42855:SF2">
    <property type="entry name" value="DRUG RESISTANCE ABC TRANSPORTER,ATP-BINDING PROTEIN"/>
    <property type="match status" value="1"/>
</dbReference>
<dbReference type="CDD" id="cd03221">
    <property type="entry name" value="ABCF_EF-3"/>
    <property type="match status" value="2"/>
</dbReference>
<organism evidence="5 6">
    <name type="scientific">Halalkalibacter hemicellulosilyticusJCM 9152</name>
    <dbReference type="NCBI Taxonomy" id="1236971"/>
    <lineage>
        <taxon>Bacteria</taxon>
        <taxon>Bacillati</taxon>
        <taxon>Bacillota</taxon>
        <taxon>Bacilli</taxon>
        <taxon>Bacillales</taxon>
        <taxon>Bacillaceae</taxon>
        <taxon>Halalkalibacter</taxon>
    </lineage>
</organism>
<dbReference type="EMBL" id="BAUU01000001">
    <property type="protein sequence ID" value="GAE28865.1"/>
    <property type="molecule type" value="Genomic_DNA"/>
</dbReference>
<evidence type="ECO:0000256" key="1">
    <source>
        <dbReference type="ARBA" id="ARBA00022741"/>
    </source>
</evidence>
<dbReference type="Proteomes" id="UP000018895">
    <property type="component" value="Unassembled WGS sequence"/>
</dbReference>
<dbReference type="RefSeq" id="WP_035339851.1">
    <property type="nucleotide sequence ID" value="NZ_BAUU01000001.1"/>
</dbReference>